<keyword evidence="5" id="KW-1185">Reference proteome</keyword>
<dbReference type="STRING" id="147828.A0A4S2L5Q5"/>
<dbReference type="GO" id="GO:0031053">
    <property type="term" value="P:primary miRNA processing"/>
    <property type="evidence" value="ECO:0007669"/>
    <property type="project" value="InterPro"/>
</dbReference>
<feature type="region of interest" description="Disordered" evidence="2">
    <location>
        <begin position="677"/>
        <end position="700"/>
    </location>
</feature>
<gene>
    <name evidence="4" type="ORF">CRM22_009718</name>
</gene>
<dbReference type="AlphaFoldDB" id="A0A4S2L5Q5"/>
<dbReference type="GO" id="GO:0042802">
    <property type="term" value="F:identical protein binding"/>
    <property type="evidence" value="ECO:0007669"/>
    <property type="project" value="InterPro"/>
</dbReference>
<dbReference type="InterPro" id="IPR014720">
    <property type="entry name" value="dsRBD_dom"/>
</dbReference>
<proteinExistence type="predicted"/>
<dbReference type="GO" id="GO:0070878">
    <property type="term" value="F:primary miRNA binding"/>
    <property type="evidence" value="ECO:0007669"/>
    <property type="project" value="TreeGrafter"/>
</dbReference>
<dbReference type="PROSITE" id="PS50137">
    <property type="entry name" value="DS_RBD"/>
    <property type="match status" value="1"/>
</dbReference>
<accession>A0A4S2L5Q5</accession>
<name>A0A4S2L5Q5_OPIFE</name>
<keyword evidence="1" id="KW-0694">RNA-binding</keyword>
<dbReference type="GO" id="GO:0020037">
    <property type="term" value="F:heme binding"/>
    <property type="evidence" value="ECO:0007669"/>
    <property type="project" value="InterPro"/>
</dbReference>
<dbReference type="Proteomes" id="UP000308267">
    <property type="component" value="Unassembled WGS sequence"/>
</dbReference>
<feature type="domain" description="DRBM" evidence="3">
    <location>
        <begin position="409"/>
        <end position="476"/>
    </location>
</feature>
<evidence type="ECO:0000313" key="5">
    <source>
        <dbReference type="Proteomes" id="UP000308267"/>
    </source>
</evidence>
<evidence type="ECO:0000259" key="3">
    <source>
        <dbReference type="PROSITE" id="PS50137"/>
    </source>
</evidence>
<dbReference type="CDD" id="cd19868">
    <property type="entry name" value="DSRM_DGCR8_rpt2"/>
    <property type="match status" value="1"/>
</dbReference>
<dbReference type="InterPro" id="IPR040375">
    <property type="entry name" value="DGCR8"/>
</dbReference>
<dbReference type="SMART" id="SM00358">
    <property type="entry name" value="DSRM"/>
    <property type="match status" value="1"/>
</dbReference>
<sequence>MDCVNPPVQENPVSLQDECTAKSAAVDPAPHKLTRRDEVPRKGTYIIVDHVESMDLGLLPEGWIRLRHVSGLTLYLHRLTRVITLSRPYSLGSSSVRYHRVPVSALPCLAYRRACDQRSCKNEDPAADLSKSEVETRGCLASPVHPQSATSPAESRCSFSHKSAVAVPNKGLDAVPDESPSLNSFNPEKEEGELSSGEEDDEFYSSAVPTKKIKLEQKVPKTQSTQEIPAEVINPAPPSVKMPPINVSIVTEKTMSSTGKRRIRKRMSQATSRKYTANAQNNQTESSTENKDTPPKTSSATGTGVKRFGNVKTQVFAVKDKESESLLTAEEIRNYCNRLFEVKFEESNNQRTGEQTEETTSTQEVSEPRSRFLMMPEEAKVIRYQLPPAEGDPTRKQPKEGVINLTGKSFVCILHEYCQTVIRSPPTYQTVVLENEKNPYKLTVLIGGTPYATGVGRSKKQARLDAARNALSRLIPDFDKIVGSHNPTNGPAVASERDLQLFDGVSITDPRLYEMSVRMAFPTPHNCLVECLSRNCVPESDLKANMMSQGRSKHFFTLQLREHSIKVPCRNKREGRHLAAQHLLARLHPEITSWGGILRIYGPGTKPDKRGELETIQGAQNQEKSAVKTSLIRLLKTKMRELADQWEKGGHNIHPKGKFIVSADNLPVVTFHPDSQTDIYGSIPAPASPSPPTLSPSTKN</sequence>
<evidence type="ECO:0000313" key="4">
    <source>
        <dbReference type="EMBL" id="TGZ58235.1"/>
    </source>
</evidence>
<evidence type="ECO:0000256" key="2">
    <source>
        <dbReference type="SAM" id="MobiDB-lite"/>
    </source>
</evidence>
<dbReference type="FunFam" id="3.30.160.20:FF:000021">
    <property type="entry name" value="Microprocessor complex subunit DGCR8"/>
    <property type="match status" value="1"/>
</dbReference>
<dbReference type="PANTHER" id="PTHR13482:SF3">
    <property type="entry name" value="MICROPROCESSOR COMPLEX SUBUNIT DGCR8"/>
    <property type="match status" value="1"/>
</dbReference>
<feature type="region of interest" description="Disordered" evidence="2">
    <location>
        <begin position="168"/>
        <end position="207"/>
    </location>
</feature>
<reference evidence="4 5" key="1">
    <citation type="journal article" date="2019" name="BMC Genomics">
        <title>New insights from Opisthorchis felineus genome: update on genomics of the epidemiologically important liver flukes.</title>
        <authorList>
            <person name="Ershov N.I."/>
            <person name="Mordvinov V.A."/>
            <person name="Prokhortchouk E.B."/>
            <person name="Pakharukova M.Y."/>
            <person name="Gunbin K.V."/>
            <person name="Ustyantsev K."/>
            <person name="Genaev M.A."/>
            <person name="Blinov A.G."/>
            <person name="Mazur A."/>
            <person name="Boulygina E."/>
            <person name="Tsygankova S."/>
            <person name="Khrameeva E."/>
            <person name="Chekanov N."/>
            <person name="Fan G."/>
            <person name="Xiao A."/>
            <person name="Zhang H."/>
            <person name="Xu X."/>
            <person name="Yang H."/>
            <person name="Solovyev V."/>
            <person name="Lee S.M."/>
            <person name="Liu X."/>
            <person name="Afonnikov D.A."/>
            <person name="Skryabin K.G."/>
        </authorList>
    </citation>
    <scope>NUCLEOTIDE SEQUENCE [LARGE SCALE GENOMIC DNA]</scope>
    <source>
        <strain evidence="4">AK-0245</strain>
        <tissue evidence="4">Whole organism</tissue>
    </source>
</reference>
<dbReference type="Gene3D" id="3.30.160.20">
    <property type="match status" value="2"/>
</dbReference>
<dbReference type="EMBL" id="SJOL01009319">
    <property type="protein sequence ID" value="TGZ58235.1"/>
    <property type="molecule type" value="Genomic_DNA"/>
</dbReference>
<comment type="caution">
    <text evidence="4">The sequence shown here is derived from an EMBL/GenBank/DDBJ whole genome shotgun (WGS) entry which is preliminary data.</text>
</comment>
<dbReference type="GO" id="GO:0070877">
    <property type="term" value="C:microprocessor complex"/>
    <property type="evidence" value="ECO:0007669"/>
    <property type="project" value="InterPro"/>
</dbReference>
<protein>
    <recommendedName>
        <fullName evidence="3">DRBM domain-containing protein</fullName>
    </recommendedName>
</protein>
<dbReference type="OrthoDB" id="112668at2759"/>
<dbReference type="SUPFAM" id="SSF54768">
    <property type="entry name" value="dsRNA-binding domain-like"/>
    <property type="match status" value="1"/>
</dbReference>
<dbReference type="Gene3D" id="2.20.70.10">
    <property type="match status" value="1"/>
</dbReference>
<dbReference type="CDD" id="cd19867">
    <property type="entry name" value="DSRM_DGCR8_rpt1"/>
    <property type="match status" value="1"/>
</dbReference>
<dbReference type="Pfam" id="PF00035">
    <property type="entry name" value="dsrm"/>
    <property type="match status" value="1"/>
</dbReference>
<feature type="compositionally biased region" description="Acidic residues" evidence="2">
    <location>
        <begin position="190"/>
        <end position="203"/>
    </location>
</feature>
<feature type="region of interest" description="Disordered" evidence="2">
    <location>
        <begin position="347"/>
        <end position="369"/>
    </location>
</feature>
<dbReference type="GO" id="GO:0003725">
    <property type="term" value="F:double-stranded RNA binding"/>
    <property type="evidence" value="ECO:0007669"/>
    <property type="project" value="TreeGrafter"/>
</dbReference>
<dbReference type="PANTHER" id="PTHR13482">
    <property type="entry name" value="MICRORNA PROCESSOR COMPLEX SUBUNIT DGCR8"/>
    <property type="match status" value="1"/>
</dbReference>
<feature type="compositionally biased region" description="Polar residues" evidence="2">
    <location>
        <begin position="268"/>
        <end position="287"/>
    </location>
</feature>
<dbReference type="Gene3D" id="3.30.160.590">
    <property type="match status" value="1"/>
</dbReference>
<feature type="region of interest" description="Disordered" evidence="2">
    <location>
        <begin position="254"/>
        <end position="305"/>
    </location>
</feature>
<organism evidence="4 5">
    <name type="scientific">Opisthorchis felineus</name>
    <dbReference type="NCBI Taxonomy" id="147828"/>
    <lineage>
        <taxon>Eukaryota</taxon>
        <taxon>Metazoa</taxon>
        <taxon>Spiralia</taxon>
        <taxon>Lophotrochozoa</taxon>
        <taxon>Platyhelminthes</taxon>
        <taxon>Trematoda</taxon>
        <taxon>Digenea</taxon>
        <taxon>Opisthorchiida</taxon>
        <taxon>Opisthorchiata</taxon>
        <taxon>Opisthorchiidae</taxon>
        <taxon>Opisthorchis</taxon>
    </lineage>
</organism>
<evidence type="ECO:0000256" key="1">
    <source>
        <dbReference type="PROSITE-ProRule" id="PRU00266"/>
    </source>
</evidence>